<feature type="transmembrane region" description="Helical" evidence="1">
    <location>
        <begin position="227"/>
        <end position="249"/>
    </location>
</feature>
<feature type="transmembrane region" description="Helical" evidence="1">
    <location>
        <begin position="47"/>
        <end position="76"/>
    </location>
</feature>
<name>A0ABT9YNW4_9STRE</name>
<feature type="transmembrane region" description="Helical" evidence="1">
    <location>
        <begin position="16"/>
        <end position="35"/>
    </location>
</feature>
<keyword evidence="1" id="KW-1133">Transmembrane helix</keyword>
<dbReference type="Proteomes" id="UP001223079">
    <property type="component" value="Unassembled WGS sequence"/>
</dbReference>
<organism evidence="2 3">
    <name type="scientific">Streptococcus moroccensis</name>
    <dbReference type="NCBI Taxonomy" id="1451356"/>
    <lineage>
        <taxon>Bacteria</taxon>
        <taxon>Bacillati</taxon>
        <taxon>Bacillota</taxon>
        <taxon>Bacilli</taxon>
        <taxon>Lactobacillales</taxon>
        <taxon>Streptococcaceae</taxon>
        <taxon>Streptococcus</taxon>
    </lineage>
</organism>
<comment type="caution">
    <text evidence="2">The sequence shown here is derived from an EMBL/GenBank/DDBJ whole genome shotgun (WGS) entry which is preliminary data.</text>
</comment>
<feature type="transmembrane region" description="Helical" evidence="1">
    <location>
        <begin position="110"/>
        <end position="134"/>
    </location>
</feature>
<proteinExistence type="predicted"/>
<reference evidence="2 3" key="1">
    <citation type="submission" date="2023-07" db="EMBL/GenBank/DDBJ databases">
        <title>Genomic Encyclopedia of Type Strains, Phase IV (KMG-IV): sequencing the most valuable type-strain genomes for metagenomic binning, comparative biology and taxonomic classification.</title>
        <authorList>
            <person name="Goeker M."/>
        </authorList>
    </citation>
    <scope>NUCLEOTIDE SEQUENCE [LARGE SCALE GENOMIC DNA]</scope>
    <source>
        <strain evidence="2 3">DSM 105143</strain>
    </source>
</reference>
<feature type="transmembrane region" description="Helical" evidence="1">
    <location>
        <begin position="162"/>
        <end position="183"/>
    </location>
</feature>
<protein>
    <submittedName>
        <fullName evidence="2">MFS family permease</fullName>
    </submittedName>
</protein>
<evidence type="ECO:0000313" key="2">
    <source>
        <dbReference type="EMBL" id="MDQ0221668.1"/>
    </source>
</evidence>
<keyword evidence="1" id="KW-0812">Transmembrane</keyword>
<dbReference type="EMBL" id="JAUSTM010000002">
    <property type="protein sequence ID" value="MDQ0221668.1"/>
    <property type="molecule type" value="Genomic_DNA"/>
</dbReference>
<evidence type="ECO:0000256" key="1">
    <source>
        <dbReference type="SAM" id="Phobius"/>
    </source>
</evidence>
<accession>A0ABT9YNW4</accession>
<sequence length="256" mass="28990">MFGKLLKQEFKSVGKWYLGLYGLSIVFAIILGFWVSHMSQATDSDSFIAIMLTILTFTSFGAIIAALGLSTLVLIIRRFKDNIYGRQGYLTMTLPATTHQILLSKLTAAIIWYFLSILTVGLSIFIIVLINIGWTDLLTGLKEIWVNADFQMIFKEVFVGNLTPYIISFLIGTVGNVLMLYCAIALGHLAESHRVLLSFVAFFVIYAILSTMAMLVLNRTGITEHYYWFTSAFNIVFCLITYFATHYMIKYKLNIQ</sequence>
<gene>
    <name evidence="2" type="ORF">J2S23_000200</name>
</gene>
<keyword evidence="1" id="KW-0472">Membrane</keyword>
<evidence type="ECO:0000313" key="3">
    <source>
        <dbReference type="Proteomes" id="UP001223079"/>
    </source>
</evidence>
<keyword evidence="3" id="KW-1185">Reference proteome</keyword>
<dbReference type="RefSeq" id="WP_307120908.1">
    <property type="nucleotide sequence ID" value="NZ_JAUSTM010000002.1"/>
</dbReference>
<feature type="transmembrane region" description="Helical" evidence="1">
    <location>
        <begin position="195"/>
        <end position="215"/>
    </location>
</feature>